<reference evidence="4 5" key="1">
    <citation type="journal article" date="2016" name="Front. Microbiol.">
        <title>Genomic Resource of Rice Seed Associated Bacteria.</title>
        <authorList>
            <person name="Midha S."/>
            <person name="Bansal K."/>
            <person name="Sharma S."/>
            <person name="Kumar N."/>
            <person name="Patil P.P."/>
            <person name="Chaudhry V."/>
            <person name="Patil P.B."/>
        </authorList>
    </citation>
    <scope>NUCLEOTIDE SEQUENCE [LARGE SCALE GENOMIC DNA]</scope>
    <source>
        <strain evidence="4 5">RSA3</strain>
    </source>
</reference>
<dbReference type="GO" id="GO:0005829">
    <property type="term" value="C:cytosol"/>
    <property type="evidence" value="ECO:0007669"/>
    <property type="project" value="TreeGrafter"/>
</dbReference>
<dbReference type="InterPro" id="IPR001910">
    <property type="entry name" value="Inosine/uridine_hydrolase_dom"/>
</dbReference>
<keyword evidence="2" id="KW-0326">Glycosidase</keyword>
<gene>
    <name evidence="4" type="ORF">RSA3_07810</name>
</gene>
<feature type="domain" description="Inosine/uridine-preferring nucleoside hydrolase" evidence="3">
    <location>
        <begin position="8"/>
        <end position="270"/>
    </location>
</feature>
<comment type="caution">
    <text evidence="4">The sequence shown here is derived from an EMBL/GenBank/DDBJ whole genome shotgun (WGS) entry which is preliminary data.</text>
</comment>
<dbReference type="AlphaFoldDB" id="A0A147F8E6"/>
<keyword evidence="1" id="KW-0378">Hydrolase</keyword>
<dbReference type="PANTHER" id="PTHR12304">
    <property type="entry name" value="INOSINE-URIDINE PREFERRING NUCLEOSIDE HYDROLASE"/>
    <property type="match status" value="1"/>
</dbReference>
<evidence type="ECO:0000313" key="4">
    <source>
        <dbReference type="EMBL" id="KTS12821.1"/>
    </source>
</evidence>
<dbReference type="InterPro" id="IPR023186">
    <property type="entry name" value="IUNH"/>
</dbReference>
<evidence type="ECO:0000256" key="1">
    <source>
        <dbReference type="ARBA" id="ARBA00022801"/>
    </source>
</evidence>
<dbReference type="PATRIC" id="fig|2033.7.peg.2222"/>
<dbReference type="PANTHER" id="PTHR12304:SF4">
    <property type="entry name" value="URIDINE NUCLEOSIDASE"/>
    <property type="match status" value="1"/>
</dbReference>
<organism evidence="4 5">
    <name type="scientific">Microbacterium testaceum</name>
    <name type="common">Aureobacterium testaceum</name>
    <name type="synonym">Brevibacterium testaceum</name>
    <dbReference type="NCBI Taxonomy" id="2033"/>
    <lineage>
        <taxon>Bacteria</taxon>
        <taxon>Bacillati</taxon>
        <taxon>Actinomycetota</taxon>
        <taxon>Actinomycetes</taxon>
        <taxon>Micrococcales</taxon>
        <taxon>Microbacteriaceae</taxon>
        <taxon>Microbacterium</taxon>
    </lineage>
</organism>
<dbReference type="EMBL" id="LDRV01000043">
    <property type="protein sequence ID" value="KTS12821.1"/>
    <property type="molecule type" value="Genomic_DNA"/>
</dbReference>
<dbReference type="InterPro" id="IPR036452">
    <property type="entry name" value="Ribo_hydro-like"/>
</dbReference>
<accession>A0A147F8E6</accession>
<sequence>MTTTRRRVVISTDAANEADDQFAIVHALLSPVLDIVGIAPAHFGAPGSMQKSRAEVDRLLALLNDPDVVVRDGGDRALDDETTARPSAASDLLLSASLEGPLTVCVLGPLTDVASALLIDPEFARRDVTVIWIGGPPYDGIEAVYGPEYNLNNDIASANVVFDSEIDLWQIPMPVYTHVGVGQAELDRRVRPCGEIGAYLAQTVQDYNESKPGYAADFRSLGDSPAIAVALNPFGAVWRRRPRPRFTADALMTDGPGTGPDVRVCEQVDTRYLLEDFFAKLSAHAGSA</sequence>
<name>A0A147F8E6_MICTE</name>
<protein>
    <recommendedName>
        <fullName evidence="3">Inosine/uridine-preferring nucleoside hydrolase domain-containing protein</fullName>
    </recommendedName>
</protein>
<evidence type="ECO:0000259" key="3">
    <source>
        <dbReference type="Pfam" id="PF01156"/>
    </source>
</evidence>
<dbReference type="Pfam" id="PF01156">
    <property type="entry name" value="IU_nuc_hydro"/>
    <property type="match status" value="1"/>
</dbReference>
<dbReference type="RefSeq" id="WP_058613922.1">
    <property type="nucleotide sequence ID" value="NZ_LDRS01000055.1"/>
</dbReference>
<dbReference type="Proteomes" id="UP000072189">
    <property type="component" value="Unassembled WGS sequence"/>
</dbReference>
<dbReference type="GO" id="GO:0008477">
    <property type="term" value="F:purine nucleosidase activity"/>
    <property type="evidence" value="ECO:0007669"/>
    <property type="project" value="TreeGrafter"/>
</dbReference>
<proteinExistence type="predicted"/>
<dbReference type="SUPFAM" id="SSF53590">
    <property type="entry name" value="Nucleoside hydrolase"/>
    <property type="match status" value="1"/>
</dbReference>
<dbReference type="GO" id="GO:0006152">
    <property type="term" value="P:purine nucleoside catabolic process"/>
    <property type="evidence" value="ECO:0007669"/>
    <property type="project" value="TreeGrafter"/>
</dbReference>
<evidence type="ECO:0000313" key="5">
    <source>
        <dbReference type="Proteomes" id="UP000072189"/>
    </source>
</evidence>
<evidence type="ECO:0000256" key="2">
    <source>
        <dbReference type="ARBA" id="ARBA00023295"/>
    </source>
</evidence>
<dbReference type="Gene3D" id="3.90.245.10">
    <property type="entry name" value="Ribonucleoside hydrolase-like"/>
    <property type="match status" value="1"/>
</dbReference>